<dbReference type="GO" id="GO:0008168">
    <property type="term" value="F:methyltransferase activity"/>
    <property type="evidence" value="ECO:0007669"/>
    <property type="project" value="UniProtKB-KW"/>
</dbReference>
<dbReference type="Gene3D" id="3.40.50.150">
    <property type="entry name" value="Vaccinia Virus protein VP39"/>
    <property type="match status" value="1"/>
</dbReference>
<keyword evidence="1" id="KW-0489">Methyltransferase</keyword>
<proteinExistence type="predicted"/>
<evidence type="ECO:0000313" key="2">
    <source>
        <dbReference type="Proteomes" id="UP000296733"/>
    </source>
</evidence>
<dbReference type="CDD" id="cd02440">
    <property type="entry name" value="AdoMet_MTases"/>
    <property type="match status" value="1"/>
</dbReference>
<geneLocation type="plasmid" evidence="1">
    <name>unnamed1</name>
</geneLocation>
<organism evidence="1 2">
    <name type="scientific">Halobellus limi</name>
    <dbReference type="NCBI Taxonomy" id="699433"/>
    <lineage>
        <taxon>Archaea</taxon>
        <taxon>Methanobacteriati</taxon>
        <taxon>Methanobacteriota</taxon>
        <taxon>Stenosarchaea group</taxon>
        <taxon>Halobacteria</taxon>
        <taxon>Halobacteriales</taxon>
        <taxon>Haloferacaceae</taxon>
        <taxon>Halobellus</taxon>
    </lineage>
</organism>
<protein>
    <submittedName>
        <fullName evidence="1">Class I SAM-dependent methyltransferase</fullName>
    </submittedName>
</protein>
<keyword evidence="1" id="KW-0808">Transferase</keyword>
<accession>A0A4D6H804</accession>
<sequence length="230" mass="25867">MGQTGHEMYASGVGRDRLLKSFHSGRLSDFASFVGEPGGTCLSVGCGTGVFETEYISDSFDTIYAVEPKRNRIEAVDGESVVPIQAASPPVPFEHESFDCIVAAGVVEHIQDERGFIEAAYDSLNPTGEIYLTIPIEVGVGGFLRHLGRCYVDPTNEAIPDGKRRYFDYTTDELRKRVPREKHARRHRYYNYTYLLDDVRERFGDVEVRGWPFAPTRLPNLIYFVSAKKA</sequence>
<gene>
    <name evidence="1" type="ORF">DV707_16175</name>
</gene>
<dbReference type="AlphaFoldDB" id="A0A4D6H804"/>
<dbReference type="KEGG" id="hlm:DV707_16175"/>
<name>A0A4D6H804_9EURY</name>
<dbReference type="EMBL" id="CP031312">
    <property type="protein sequence ID" value="QCC49282.1"/>
    <property type="molecule type" value="Genomic_DNA"/>
</dbReference>
<dbReference type="Pfam" id="PF13489">
    <property type="entry name" value="Methyltransf_23"/>
    <property type="match status" value="1"/>
</dbReference>
<dbReference type="SUPFAM" id="SSF53335">
    <property type="entry name" value="S-adenosyl-L-methionine-dependent methyltransferases"/>
    <property type="match status" value="1"/>
</dbReference>
<reference evidence="1 2" key="1">
    <citation type="journal article" date="2019" name="Nat. Commun.">
        <title>A new type of DNA phosphorothioation-based antiviral system in archaea.</title>
        <authorList>
            <person name="Xiong L."/>
            <person name="Liu S."/>
            <person name="Chen S."/>
            <person name="Xiao Y."/>
            <person name="Zhu B."/>
            <person name="Gao Y."/>
            <person name="Zhang Y."/>
            <person name="Chen B."/>
            <person name="Luo J."/>
            <person name="Deng Z."/>
            <person name="Chen X."/>
            <person name="Wang L."/>
            <person name="Chen S."/>
        </authorList>
    </citation>
    <scope>NUCLEOTIDE SEQUENCE [LARGE SCALE GENOMIC DNA]</scope>
    <source>
        <strain evidence="1 2">CGMCC 1.10331</strain>
        <plasmid evidence="1 2">unnamed1</plasmid>
    </source>
</reference>
<dbReference type="InterPro" id="IPR029063">
    <property type="entry name" value="SAM-dependent_MTases_sf"/>
</dbReference>
<dbReference type="Proteomes" id="UP000296733">
    <property type="component" value="Plasmid unnamed1"/>
</dbReference>
<dbReference type="GO" id="GO:0032259">
    <property type="term" value="P:methylation"/>
    <property type="evidence" value="ECO:0007669"/>
    <property type="project" value="UniProtKB-KW"/>
</dbReference>
<keyword evidence="1" id="KW-0614">Plasmid</keyword>
<evidence type="ECO:0000313" key="1">
    <source>
        <dbReference type="EMBL" id="QCC49282.1"/>
    </source>
</evidence>